<organism evidence="2 3">
    <name type="scientific">Planotetraspora phitsanulokensis</name>
    <dbReference type="NCBI Taxonomy" id="575192"/>
    <lineage>
        <taxon>Bacteria</taxon>
        <taxon>Bacillati</taxon>
        <taxon>Actinomycetota</taxon>
        <taxon>Actinomycetes</taxon>
        <taxon>Streptosporangiales</taxon>
        <taxon>Streptosporangiaceae</taxon>
        <taxon>Planotetraspora</taxon>
    </lineage>
</organism>
<evidence type="ECO:0000313" key="3">
    <source>
        <dbReference type="Proteomes" id="UP000622547"/>
    </source>
</evidence>
<dbReference type="PROSITE" id="PS51257">
    <property type="entry name" value="PROKAR_LIPOPROTEIN"/>
    <property type="match status" value="1"/>
</dbReference>
<accession>A0A8J3U6W6</accession>
<evidence type="ECO:0000259" key="1">
    <source>
        <dbReference type="Pfam" id="PF26366"/>
    </source>
</evidence>
<sequence length="339" mass="35930">MVRLTLVTAVMVLPVVVGGCSFIDSGEPASVSKPPAPPPSPTPALSEKAAMTALKRYMLGINAANGKLNSGLASKVESGSAQQIHNAQYKVFKQNRLKIRPVKYTAGLAAAPKFSGYPKWFFAAATDTGSKPATRDILLFVQDQAGAPWRVAYAPFSRTATGPIASGVDVEDFPDVVPAGDPGVVVPPSKVAPALAEVISRGTRSPWAKQFAIGRLVKAQYQGLRDTREAYEGNNWTGTSQAVAATTPVYAVRTKSGGALAWFGIDVKASYRGKANAAGMTWESSDFGDFQKGFGIPSTVRSSITSVERNEVLAYIPPKGKGKVQIIANRWFPVSVKGR</sequence>
<name>A0A8J3U6W6_9ACTN</name>
<gene>
    <name evidence="2" type="ORF">Pph01_47810</name>
</gene>
<keyword evidence="3" id="KW-1185">Reference proteome</keyword>
<feature type="domain" description="DUF8094" evidence="1">
    <location>
        <begin position="41"/>
        <end position="329"/>
    </location>
</feature>
<dbReference type="InterPro" id="IPR058407">
    <property type="entry name" value="DUF8094"/>
</dbReference>
<evidence type="ECO:0000313" key="2">
    <source>
        <dbReference type="EMBL" id="GII39778.1"/>
    </source>
</evidence>
<dbReference type="EMBL" id="BOOP01000021">
    <property type="protein sequence ID" value="GII39778.1"/>
    <property type="molecule type" value="Genomic_DNA"/>
</dbReference>
<comment type="caution">
    <text evidence="2">The sequence shown here is derived from an EMBL/GenBank/DDBJ whole genome shotgun (WGS) entry which is preliminary data.</text>
</comment>
<dbReference type="Proteomes" id="UP000622547">
    <property type="component" value="Unassembled WGS sequence"/>
</dbReference>
<protein>
    <recommendedName>
        <fullName evidence="1">DUF8094 domain-containing protein</fullName>
    </recommendedName>
</protein>
<reference evidence="2 3" key="1">
    <citation type="submission" date="2021-01" db="EMBL/GenBank/DDBJ databases">
        <title>Whole genome shotgun sequence of Planotetraspora phitsanulokensis NBRC 104273.</title>
        <authorList>
            <person name="Komaki H."/>
            <person name="Tamura T."/>
        </authorList>
    </citation>
    <scope>NUCLEOTIDE SEQUENCE [LARGE SCALE GENOMIC DNA]</scope>
    <source>
        <strain evidence="2 3">NBRC 104273</strain>
    </source>
</reference>
<proteinExistence type="predicted"/>
<dbReference type="AlphaFoldDB" id="A0A8J3U6W6"/>
<dbReference type="Pfam" id="PF26366">
    <property type="entry name" value="DUF8094"/>
    <property type="match status" value="1"/>
</dbReference>